<dbReference type="Gene3D" id="2.30.30.40">
    <property type="entry name" value="SH3 Domains"/>
    <property type="match status" value="1"/>
</dbReference>
<dbReference type="Pfam" id="PF08239">
    <property type="entry name" value="SH3_3"/>
    <property type="match status" value="1"/>
</dbReference>
<protein>
    <submittedName>
        <fullName evidence="10">TIGR04211 family SH3 domain-containing protein</fullName>
    </submittedName>
</protein>
<proteinExistence type="predicted"/>
<reference evidence="10" key="1">
    <citation type="submission" date="2022-12" db="EMBL/GenBank/DDBJ databases">
        <title>Marinomonas 15G1-11 sp. nov, isolated from marine algae.</title>
        <authorList>
            <person name="Butt M."/>
            <person name="Choi D.G."/>
            <person name="Kim J.M."/>
            <person name="Lee J.K."/>
            <person name="Baek J.H."/>
            <person name="Jeon C.O."/>
        </authorList>
    </citation>
    <scope>NUCLEOTIDE SEQUENCE</scope>
    <source>
        <strain evidence="10">15G1-11</strain>
    </source>
</reference>
<keyword evidence="3 8" id="KW-0732">Signal</keyword>
<name>A0ABT4JZF4_9GAMM</name>
<dbReference type="SMART" id="SM00287">
    <property type="entry name" value="SH3b"/>
    <property type="match status" value="1"/>
</dbReference>
<keyword evidence="6" id="KW-0175">Coiled coil</keyword>
<dbReference type="Proteomes" id="UP001149719">
    <property type="component" value="Unassembled WGS sequence"/>
</dbReference>
<dbReference type="RefSeq" id="WP_269127602.1">
    <property type="nucleotide sequence ID" value="NZ_JAPUBN010000021.1"/>
</dbReference>
<dbReference type="PROSITE" id="PS51781">
    <property type="entry name" value="SH3B"/>
    <property type="match status" value="1"/>
</dbReference>
<evidence type="ECO:0000256" key="6">
    <source>
        <dbReference type="SAM" id="Coils"/>
    </source>
</evidence>
<evidence type="ECO:0000256" key="3">
    <source>
        <dbReference type="ARBA" id="ARBA00022729"/>
    </source>
</evidence>
<sequence length="222" mass="24681">MFYKFIAGFFISVALSSSLMAATVYVSDIQFVAIREGQSNNSRATERGIKSGTPLEVLSKSENYTRVRTPSGNIGWVANYFLSDDKVSRDELIDLQTQITSLSETKITLQDKLDDATALVDTLKTDVTTLATEKEAIEKRLNELNELTQEAQEIVSRNDENVFAIASLEQRLISAQEKADRLQSSHEQKWFMIGAGTLLGGLVIGVLVPLNRRKKVNNSSWS</sequence>
<evidence type="ECO:0000313" key="10">
    <source>
        <dbReference type="EMBL" id="MCZ2723482.1"/>
    </source>
</evidence>
<evidence type="ECO:0000256" key="5">
    <source>
        <dbReference type="ARBA" id="ARBA00023136"/>
    </source>
</evidence>
<keyword evidence="4 7" id="KW-1133">Transmembrane helix</keyword>
<feature type="chain" id="PRO_5046154310" evidence="8">
    <location>
        <begin position="22"/>
        <end position="222"/>
    </location>
</feature>
<evidence type="ECO:0000256" key="2">
    <source>
        <dbReference type="ARBA" id="ARBA00022692"/>
    </source>
</evidence>
<organism evidence="10 11">
    <name type="scientific">Marinomonas phaeophyticola</name>
    <dbReference type="NCBI Taxonomy" id="3004091"/>
    <lineage>
        <taxon>Bacteria</taxon>
        <taxon>Pseudomonadati</taxon>
        <taxon>Pseudomonadota</taxon>
        <taxon>Gammaproteobacteria</taxon>
        <taxon>Oceanospirillales</taxon>
        <taxon>Oceanospirillaceae</taxon>
        <taxon>Marinomonas</taxon>
    </lineage>
</organism>
<gene>
    <name evidence="10" type="ORF">O1D97_18155</name>
</gene>
<dbReference type="InterPro" id="IPR016476">
    <property type="entry name" value="SH3_dom_pro"/>
</dbReference>
<evidence type="ECO:0000256" key="7">
    <source>
        <dbReference type="SAM" id="Phobius"/>
    </source>
</evidence>
<keyword evidence="5 7" id="KW-0472">Membrane</keyword>
<dbReference type="NCBIfam" id="TIGR04211">
    <property type="entry name" value="SH3_and_anchor"/>
    <property type="match status" value="1"/>
</dbReference>
<feature type="coiled-coil region" evidence="6">
    <location>
        <begin position="127"/>
        <end position="185"/>
    </location>
</feature>
<dbReference type="InterPro" id="IPR003646">
    <property type="entry name" value="SH3-like_bac-type"/>
</dbReference>
<feature type="domain" description="SH3b" evidence="9">
    <location>
        <begin position="21"/>
        <end position="86"/>
    </location>
</feature>
<evidence type="ECO:0000256" key="8">
    <source>
        <dbReference type="SAM" id="SignalP"/>
    </source>
</evidence>
<evidence type="ECO:0000313" key="11">
    <source>
        <dbReference type="Proteomes" id="UP001149719"/>
    </source>
</evidence>
<keyword evidence="2 7" id="KW-0812">Transmembrane</keyword>
<comment type="subcellular location">
    <subcellularLocation>
        <location evidence="1">Membrane</location>
        <topology evidence="1">Single-pass membrane protein</topology>
    </subcellularLocation>
</comment>
<keyword evidence="11" id="KW-1185">Reference proteome</keyword>
<feature type="signal peptide" evidence="8">
    <location>
        <begin position="1"/>
        <end position="21"/>
    </location>
</feature>
<feature type="transmembrane region" description="Helical" evidence="7">
    <location>
        <begin position="190"/>
        <end position="210"/>
    </location>
</feature>
<accession>A0ABT4JZF4</accession>
<dbReference type="EMBL" id="JAPUBN010000021">
    <property type="protein sequence ID" value="MCZ2723482.1"/>
    <property type="molecule type" value="Genomic_DNA"/>
</dbReference>
<evidence type="ECO:0000256" key="1">
    <source>
        <dbReference type="ARBA" id="ARBA00004167"/>
    </source>
</evidence>
<evidence type="ECO:0000256" key="4">
    <source>
        <dbReference type="ARBA" id="ARBA00022989"/>
    </source>
</evidence>
<evidence type="ECO:0000259" key="9">
    <source>
        <dbReference type="PROSITE" id="PS51781"/>
    </source>
</evidence>
<comment type="caution">
    <text evidence="10">The sequence shown here is derived from an EMBL/GenBank/DDBJ whole genome shotgun (WGS) entry which is preliminary data.</text>
</comment>